<keyword evidence="2" id="KW-1185">Reference proteome</keyword>
<evidence type="ECO:0000313" key="2">
    <source>
        <dbReference type="Proteomes" id="UP000324222"/>
    </source>
</evidence>
<comment type="caution">
    <text evidence="1">The sequence shown here is derived from an EMBL/GenBank/DDBJ whole genome shotgun (WGS) entry which is preliminary data.</text>
</comment>
<protein>
    <submittedName>
        <fullName evidence="1">Uncharacterized protein</fullName>
    </submittedName>
</protein>
<reference evidence="1 2" key="1">
    <citation type="submission" date="2019-05" db="EMBL/GenBank/DDBJ databases">
        <title>Another draft genome of Portunus trituberculatus and its Hox gene families provides insights of decapod evolution.</title>
        <authorList>
            <person name="Jeong J.-H."/>
            <person name="Song I."/>
            <person name="Kim S."/>
            <person name="Choi T."/>
            <person name="Kim D."/>
            <person name="Ryu S."/>
            <person name="Kim W."/>
        </authorList>
    </citation>
    <scope>NUCLEOTIDE SEQUENCE [LARGE SCALE GENOMIC DNA]</scope>
    <source>
        <tissue evidence="1">Muscle</tissue>
    </source>
</reference>
<evidence type="ECO:0000313" key="1">
    <source>
        <dbReference type="EMBL" id="MPC35370.1"/>
    </source>
</evidence>
<dbReference type="AlphaFoldDB" id="A0A5B7ELE2"/>
<name>A0A5B7ELE2_PORTR</name>
<organism evidence="1 2">
    <name type="scientific">Portunus trituberculatus</name>
    <name type="common">Swimming crab</name>
    <name type="synonym">Neptunus trituberculatus</name>
    <dbReference type="NCBI Taxonomy" id="210409"/>
    <lineage>
        <taxon>Eukaryota</taxon>
        <taxon>Metazoa</taxon>
        <taxon>Ecdysozoa</taxon>
        <taxon>Arthropoda</taxon>
        <taxon>Crustacea</taxon>
        <taxon>Multicrustacea</taxon>
        <taxon>Malacostraca</taxon>
        <taxon>Eumalacostraca</taxon>
        <taxon>Eucarida</taxon>
        <taxon>Decapoda</taxon>
        <taxon>Pleocyemata</taxon>
        <taxon>Brachyura</taxon>
        <taxon>Eubrachyura</taxon>
        <taxon>Portunoidea</taxon>
        <taxon>Portunidae</taxon>
        <taxon>Portuninae</taxon>
        <taxon>Portunus</taxon>
    </lineage>
</organism>
<sequence length="294" mass="32932">MLAGCLQGPSIHQECWVAVPVCLGLLLECEVDKTVEARLVHLVTQNSHMRVTRSFRSPRVRRMATAPSLDSIESLWSSWLFRLSSASFRESCFIQAWRTLYILHMSSSAVLIVLTFLIRHCHSNSRPVYRQKSCKALRRSSSSSSSRESQWSATCPPICNRPSKSRLLTAFPLFPDCPPGNTCESPSTRCGLRPLVSTSRHIRRASPSRQNLTVHCCIHNPCLASTPSFHDYCSTSFRRLLTTELCICNTGGGVKHLVFAGSWPWRVRGRTTLENRVGKAILEVARPCCVAASW</sequence>
<dbReference type="Proteomes" id="UP000324222">
    <property type="component" value="Unassembled WGS sequence"/>
</dbReference>
<dbReference type="EMBL" id="VSRR010003260">
    <property type="protein sequence ID" value="MPC35370.1"/>
    <property type="molecule type" value="Genomic_DNA"/>
</dbReference>
<proteinExistence type="predicted"/>
<gene>
    <name evidence="1" type="ORF">E2C01_028793</name>
</gene>
<accession>A0A5B7ELE2</accession>